<keyword evidence="3" id="KW-0804">Transcription</keyword>
<organism evidence="5 6">
    <name type="scientific">Peptoniphilus stercorisuis</name>
    <dbReference type="NCBI Taxonomy" id="1436965"/>
    <lineage>
        <taxon>Bacteria</taxon>
        <taxon>Bacillati</taxon>
        <taxon>Bacillota</taxon>
        <taxon>Tissierellia</taxon>
        <taxon>Tissierellales</taxon>
        <taxon>Peptoniphilaceae</taxon>
        <taxon>Peptoniphilus</taxon>
    </lineage>
</organism>
<dbReference type="SMART" id="SM00345">
    <property type="entry name" value="HTH_GNTR"/>
    <property type="match status" value="1"/>
</dbReference>
<evidence type="ECO:0000313" key="5">
    <source>
        <dbReference type="EMBL" id="MBP2025917.1"/>
    </source>
</evidence>
<dbReference type="SUPFAM" id="SSF46785">
    <property type="entry name" value="Winged helix' DNA-binding domain"/>
    <property type="match status" value="1"/>
</dbReference>
<keyword evidence="2 5" id="KW-0238">DNA-binding</keyword>
<dbReference type="Proteomes" id="UP001519306">
    <property type="component" value="Unassembled WGS sequence"/>
</dbReference>
<dbReference type="Gene3D" id="1.20.120.530">
    <property type="entry name" value="GntR ligand-binding domain-like"/>
    <property type="match status" value="1"/>
</dbReference>
<dbReference type="GO" id="GO:0003677">
    <property type="term" value="F:DNA binding"/>
    <property type="evidence" value="ECO:0007669"/>
    <property type="project" value="UniProtKB-KW"/>
</dbReference>
<accession>A0ABS4KDS1</accession>
<dbReference type="InterPro" id="IPR011711">
    <property type="entry name" value="GntR_C"/>
</dbReference>
<dbReference type="Gene3D" id="1.10.10.10">
    <property type="entry name" value="Winged helix-like DNA-binding domain superfamily/Winged helix DNA-binding domain"/>
    <property type="match status" value="1"/>
</dbReference>
<dbReference type="InterPro" id="IPR000485">
    <property type="entry name" value="AsnC-type_HTH_dom"/>
</dbReference>
<dbReference type="InterPro" id="IPR000524">
    <property type="entry name" value="Tscrpt_reg_HTH_GntR"/>
</dbReference>
<evidence type="ECO:0000256" key="1">
    <source>
        <dbReference type="ARBA" id="ARBA00023015"/>
    </source>
</evidence>
<dbReference type="PANTHER" id="PTHR43537:SF5">
    <property type="entry name" value="UXU OPERON TRANSCRIPTIONAL REGULATOR"/>
    <property type="match status" value="1"/>
</dbReference>
<dbReference type="PROSITE" id="PS50949">
    <property type="entry name" value="HTH_GNTR"/>
    <property type="match status" value="1"/>
</dbReference>
<proteinExistence type="predicted"/>
<keyword evidence="1" id="KW-0805">Transcription regulation</keyword>
<name>A0ABS4KDS1_9FIRM</name>
<dbReference type="RefSeq" id="WP_210061635.1">
    <property type="nucleotide sequence ID" value="NZ_JAGGLJ010000015.1"/>
</dbReference>
<dbReference type="InterPro" id="IPR036390">
    <property type="entry name" value="WH_DNA-bd_sf"/>
</dbReference>
<sequence>MKKKVGLYEEVYDYILEQIFHGKFVYGQKIPEEEISEYLGISRTPIREALRKLESDGLVEILPKRFAQIVTLEDETIKELGIVKLQLDSLTAQLAVFNGSNADFQKLEDINRSLSHAIEKKDLYNVLKKDMEFHKTYTEIGGNNLLTNFQSQIQLKIALLQSVKLKENPELMNHSAYDHKDIIESLYLRDTEKVLQYIIPHISEFYGINADVYSMMIADFSNGRNAIPKGITKIF</sequence>
<dbReference type="PRINTS" id="PR00033">
    <property type="entry name" value="HTHASNC"/>
</dbReference>
<dbReference type="PANTHER" id="PTHR43537">
    <property type="entry name" value="TRANSCRIPTIONAL REGULATOR, GNTR FAMILY"/>
    <property type="match status" value="1"/>
</dbReference>
<dbReference type="Pfam" id="PF07729">
    <property type="entry name" value="FCD"/>
    <property type="match status" value="1"/>
</dbReference>
<comment type="caution">
    <text evidence="5">The sequence shown here is derived from an EMBL/GenBank/DDBJ whole genome shotgun (WGS) entry which is preliminary data.</text>
</comment>
<evidence type="ECO:0000256" key="2">
    <source>
        <dbReference type="ARBA" id="ARBA00023125"/>
    </source>
</evidence>
<dbReference type="InterPro" id="IPR036388">
    <property type="entry name" value="WH-like_DNA-bd_sf"/>
</dbReference>
<dbReference type="EMBL" id="JAGGLJ010000015">
    <property type="protein sequence ID" value="MBP2025917.1"/>
    <property type="molecule type" value="Genomic_DNA"/>
</dbReference>
<feature type="domain" description="HTH gntR-type" evidence="4">
    <location>
        <begin position="5"/>
        <end position="72"/>
    </location>
</feature>
<evidence type="ECO:0000259" key="4">
    <source>
        <dbReference type="PROSITE" id="PS50949"/>
    </source>
</evidence>
<protein>
    <submittedName>
        <fullName evidence="5">DNA-binding GntR family transcriptional regulator</fullName>
    </submittedName>
</protein>
<dbReference type="InterPro" id="IPR008920">
    <property type="entry name" value="TF_FadR/GntR_C"/>
</dbReference>
<evidence type="ECO:0000256" key="3">
    <source>
        <dbReference type="ARBA" id="ARBA00023163"/>
    </source>
</evidence>
<dbReference type="PRINTS" id="PR00035">
    <property type="entry name" value="HTHGNTR"/>
</dbReference>
<reference evidence="5 6" key="1">
    <citation type="submission" date="2021-03" db="EMBL/GenBank/DDBJ databases">
        <title>Genomic Encyclopedia of Type Strains, Phase IV (KMG-IV): sequencing the most valuable type-strain genomes for metagenomic binning, comparative biology and taxonomic classification.</title>
        <authorList>
            <person name="Goeker M."/>
        </authorList>
    </citation>
    <scope>NUCLEOTIDE SEQUENCE [LARGE SCALE GENOMIC DNA]</scope>
    <source>
        <strain evidence="5 6">DSM 27563</strain>
    </source>
</reference>
<dbReference type="CDD" id="cd07377">
    <property type="entry name" value="WHTH_GntR"/>
    <property type="match status" value="1"/>
</dbReference>
<dbReference type="Pfam" id="PF00392">
    <property type="entry name" value="GntR"/>
    <property type="match status" value="1"/>
</dbReference>
<dbReference type="SUPFAM" id="SSF48008">
    <property type="entry name" value="GntR ligand-binding domain-like"/>
    <property type="match status" value="1"/>
</dbReference>
<keyword evidence="6" id="KW-1185">Reference proteome</keyword>
<gene>
    <name evidence="5" type="ORF">J2Z71_001468</name>
</gene>
<evidence type="ECO:0000313" key="6">
    <source>
        <dbReference type="Proteomes" id="UP001519306"/>
    </source>
</evidence>